<dbReference type="EMBL" id="LHYN01000013">
    <property type="protein sequence ID" value="KXB09164.1"/>
    <property type="molecule type" value="Genomic_DNA"/>
</dbReference>
<proteinExistence type="predicted"/>
<dbReference type="PATRIC" id="fig|1698258.3.peg.52"/>
<organism evidence="2 3">
    <name type="scientific">candidate division MSBL1 archaeon SCGC-AAA833K04</name>
    <dbReference type="NCBI Taxonomy" id="1698258"/>
    <lineage>
        <taxon>Archaea</taxon>
        <taxon>Methanobacteriati</taxon>
        <taxon>Methanobacteriota</taxon>
        <taxon>candidate division MSBL1</taxon>
    </lineage>
</organism>
<reference evidence="2 3" key="1">
    <citation type="journal article" date="2016" name="Sci. Rep.">
        <title>Metabolic traits of an uncultured archaeal lineage -MSBL1- from brine pools of the Red Sea.</title>
        <authorList>
            <person name="Mwirichia R."/>
            <person name="Alam I."/>
            <person name="Rashid M."/>
            <person name="Vinu M."/>
            <person name="Ba-Alawi W."/>
            <person name="Anthony Kamau A."/>
            <person name="Kamanda Ngugi D."/>
            <person name="Goker M."/>
            <person name="Klenk H.P."/>
            <person name="Bajic V."/>
            <person name="Stingl U."/>
        </authorList>
    </citation>
    <scope>NUCLEOTIDE SEQUENCE [LARGE SCALE GENOMIC DNA]</scope>
    <source>
        <strain evidence="2">SCGC-AAA833K04</strain>
    </source>
</reference>
<keyword evidence="1" id="KW-0812">Transmembrane</keyword>
<sequence>MLKKAQKEVLPMGNDNGTTKYLIKATMKADGVVERPDVVGAIFGQTEGLLSDDLDLRELQKDDKIGRIEVDVESEKGKSKGSISIPSSLDKIRWQYLGVGVLVYFLIIICFGVSGFALESVGLESIRSLQPMLKEISPPILFTLFLDFS</sequence>
<keyword evidence="1" id="KW-0472">Membrane</keyword>
<evidence type="ECO:0000256" key="1">
    <source>
        <dbReference type="SAM" id="Phobius"/>
    </source>
</evidence>
<feature type="transmembrane region" description="Helical" evidence="1">
    <location>
        <begin position="96"/>
        <end position="118"/>
    </location>
</feature>
<evidence type="ECO:0000313" key="3">
    <source>
        <dbReference type="Proteomes" id="UP000070038"/>
    </source>
</evidence>
<evidence type="ECO:0000313" key="2">
    <source>
        <dbReference type="EMBL" id="KXB09164.1"/>
    </source>
</evidence>
<name>A0A133VRU1_9EURY</name>
<keyword evidence="1" id="KW-1133">Transmembrane helix</keyword>
<dbReference type="Proteomes" id="UP000070038">
    <property type="component" value="Unassembled WGS sequence"/>
</dbReference>
<keyword evidence="3" id="KW-1185">Reference proteome</keyword>
<dbReference type="AlphaFoldDB" id="A0A133VRU1"/>
<comment type="caution">
    <text evidence="2">The sequence shown here is derived from an EMBL/GenBank/DDBJ whole genome shotgun (WGS) entry which is preliminary data.</text>
</comment>
<evidence type="ECO:0008006" key="4">
    <source>
        <dbReference type="Google" id="ProtNLM"/>
    </source>
</evidence>
<accession>A0A133VRU1</accession>
<gene>
    <name evidence="2" type="ORF">AKJ46_00855</name>
</gene>
<protein>
    <recommendedName>
        <fullName evidence="4">DNA primase</fullName>
    </recommendedName>
</protein>